<organism evidence="1">
    <name type="scientific">Siphoviridae sp. ctNYt19</name>
    <dbReference type="NCBI Taxonomy" id="2825472"/>
    <lineage>
        <taxon>Viruses</taxon>
        <taxon>Duplodnaviria</taxon>
        <taxon>Heunggongvirae</taxon>
        <taxon>Uroviricota</taxon>
        <taxon>Caudoviricetes</taxon>
    </lineage>
</organism>
<reference evidence="1" key="1">
    <citation type="journal article" date="2021" name="Proc. Natl. Acad. Sci. U.S.A.">
        <title>A Catalog of Tens of Thousands of Viruses from Human Metagenomes Reveals Hidden Associations with Chronic Diseases.</title>
        <authorList>
            <person name="Tisza M.J."/>
            <person name="Buck C.B."/>
        </authorList>
    </citation>
    <scope>NUCLEOTIDE SEQUENCE</scope>
    <source>
        <strain evidence="1">CtNYt19</strain>
    </source>
</reference>
<name>A0A8S5QJE2_9CAUD</name>
<proteinExistence type="predicted"/>
<dbReference type="EMBL" id="BK015669">
    <property type="protein sequence ID" value="DAE19192.1"/>
    <property type="molecule type" value="Genomic_DNA"/>
</dbReference>
<sequence>MCFIYYLRKIFYNLSCQKQIKRISYARSLRNIFNFYIYYTLYFQRVNNKYVIYSTFVERINYV</sequence>
<protein>
    <submittedName>
        <fullName evidence="1">Uncharacterized protein</fullName>
    </submittedName>
</protein>
<accession>A0A8S5QJE2</accession>
<evidence type="ECO:0000313" key="1">
    <source>
        <dbReference type="EMBL" id="DAE19192.1"/>
    </source>
</evidence>